<gene>
    <name evidence="3" type="ORF">H8S07_00480</name>
</gene>
<accession>A0ABR7ETA2</accession>
<dbReference type="PROSITE" id="PS50943">
    <property type="entry name" value="HTH_CROC1"/>
    <property type="match status" value="1"/>
</dbReference>
<dbReference type="CDD" id="cd00093">
    <property type="entry name" value="HTH_XRE"/>
    <property type="match status" value="1"/>
</dbReference>
<reference evidence="3 4" key="1">
    <citation type="submission" date="2020-08" db="EMBL/GenBank/DDBJ databases">
        <title>Genome public.</title>
        <authorList>
            <person name="Liu C."/>
            <person name="Sun Q."/>
        </authorList>
    </citation>
    <scope>NUCLEOTIDE SEQUENCE [LARGE SCALE GENOMIC DNA]</scope>
    <source>
        <strain evidence="3 4">NSJ-36</strain>
    </source>
</reference>
<protein>
    <submittedName>
        <fullName evidence="3">Helix-turn-helix transcriptional regulator</fullName>
    </submittedName>
</protein>
<sequence length="96" mass="11414">MPFIQANIKKEIEEKRKDDSEFREAWDESRAEYELIEKMIMLRKEENITQKELAKLSGKRQQTISKIERKETVPTITAFNNLLNALGYELKIVKKQ</sequence>
<dbReference type="SMART" id="SM00530">
    <property type="entry name" value="HTH_XRE"/>
    <property type="match status" value="1"/>
</dbReference>
<evidence type="ECO:0000256" key="1">
    <source>
        <dbReference type="ARBA" id="ARBA00023125"/>
    </source>
</evidence>
<evidence type="ECO:0000313" key="3">
    <source>
        <dbReference type="EMBL" id="MBC5663765.1"/>
    </source>
</evidence>
<dbReference type="Proteomes" id="UP000647235">
    <property type="component" value="Unassembled WGS sequence"/>
</dbReference>
<dbReference type="EMBL" id="JACOOY010000001">
    <property type="protein sequence ID" value="MBC5663765.1"/>
    <property type="molecule type" value="Genomic_DNA"/>
</dbReference>
<name>A0ABR7ETA2_9FIRM</name>
<organism evidence="3 4">
    <name type="scientific">Dorea hominis</name>
    <dbReference type="NCBI Taxonomy" id="2763040"/>
    <lineage>
        <taxon>Bacteria</taxon>
        <taxon>Bacillati</taxon>
        <taxon>Bacillota</taxon>
        <taxon>Clostridia</taxon>
        <taxon>Lachnospirales</taxon>
        <taxon>Lachnospiraceae</taxon>
        <taxon>Dorea</taxon>
    </lineage>
</organism>
<dbReference type="InterPro" id="IPR050807">
    <property type="entry name" value="TransReg_Diox_bact_type"/>
</dbReference>
<dbReference type="InterPro" id="IPR001387">
    <property type="entry name" value="Cro/C1-type_HTH"/>
</dbReference>
<keyword evidence="1" id="KW-0238">DNA-binding</keyword>
<dbReference type="SUPFAM" id="SSF47413">
    <property type="entry name" value="lambda repressor-like DNA-binding domains"/>
    <property type="match status" value="1"/>
</dbReference>
<dbReference type="PANTHER" id="PTHR46797:SF1">
    <property type="entry name" value="METHYLPHOSPHONATE SYNTHASE"/>
    <property type="match status" value="1"/>
</dbReference>
<evidence type="ECO:0000259" key="2">
    <source>
        <dbReference type="PROSITE" id="PS50943"/>
    </source>
</evidence>
<dbReference type="PANTHER" id="PTHR46797">
    <property type="entry name" value="HTH-TYPE TRANSCRIPTIONAL REGULATOR"/>
    <property type="match status" value="1"/>
</dbReference>
<keyword evidence="4" id="KW-1185">Reference proteome</keyword>
<dbReference type="Pfam" id="PF01381">
    <property type="entry name" value="HTH_3"/>
    <property type="match status" value="1"/>
</dbReference>
<proteinExistence type="predicted"/>
<comment type="caution">
    <text evidence="3">The sequence shown here is derived from an EMBL/GenBank/DDBJ whole genome shotgun (WGS) entry which is preliminary data.</text>
</comment>
<dbReference type="RefSeq" id="WP_021861047.1">
    <property type="nucleotide sequence ID" value="NZ_JACOOY010000001.1"/>
</dbReference>
<dbReference type="Gene3D" id="1.10.260.40">
    <property type="entry name" value="lambda repressor-like DNA-binding domains"/>
    <property type="match status" value="1"/>
</dbReference>
<evidence type="ECO:0000313" key="4">
    <source>
        <dbReference type="Proteomes" id="UP000647235"/>
    </source>
</evidence>
<feature type="domain" description="HTH cro/C1-type" evidence="2">
    <location>
        <begin position="39"/>
        <end position="93"/>
    </location>
</feature>
<dbReference type="InterPro" id="IPR010982">
    <property type="entry name" value="Lambda_DNA-bd_dom_sf"/>
</dbReference>